<dbReference type="AlphaFoldDB" id="A0A1J1HWX1"/>
<sequence length="305" mass="35476">MSMTGSFPRICEETIEEECPECEQDEDDAAASKVDGAVEHASEALSNAADTAKDVANTFLSNFNEAAINASEMFFNARENAVKNFPLYTGSDSEESIPSDCDTDTVHPTYEAATEKQKLSLMYTYPKIHNHVTDLYDMRRQFRVSLERKKDMRMIQQSLEGWEDDMIAQLLFNISTQSPQVYAGLLERVNQRVQFTVEHELGDEYHFNPFIRRDFLEHYNECGETRMKFYDPKIWRDPMAFFHLLLHEVKSHKKTIPIKRIIGLWDNVTGLYMPLLERFSDIPILGFWPRVFLNWTSAMEKLLKK</sequence>
<organism evidence="1 2">
    <name type="scientific">Clunio marinus</name>
    <dbReference type="NCBI Taxonomy" id="568069"/>
    <lineage>
        <taxon>Eukaryota</taxon>
        <taxon>Metazoa</taxon>
        <taxon>Ecdysozoa</taxon>
        <taxon>Arthropoda</taxon>
        <taxon>Hexapoda</taxon>
        <taxon>Insecta</taxon>
        <taxon>Pterygota</taxon>
        <taxon>Neoptera</taxon>
        <taxon>Endopterygota</taxon>
        <taxon>Diptera</taxon>
        <taxon>Nematocera</taxon>
        <taxon>Chironomoidea</taxon>
        <taxon>Chironomidae</taxon>
        <taxon>Clunio</taxon>
    </lineage>
</organism>
<dbReference type="Proteomes" id="UP000183832">
    <property type="component" value="Unassembled WGS sequence"/>
</dbReference>
<evidence type="ECO:0000313" key="1">
    <source>
        <dbReference type="EMBL" id="CRK92517.1"/>
    </source>
</evidence>
<reference evidence="1 2" key="1">
    <citation type="submission" date="2015-04" db="EMBL/GenBank/DDBJ databases">
        <authorList>
            <person name="Syromyatnikov M.Y."/>
            <person name="Popov V.N."/>
        </authorList>
    </citation>
    <scope>NUCLEOTIDE SEQUENCE [LARGE SCALE GENOMIC DNA]</scope>
</reference>
<accession>A0A1J1HWX1</accession>
<evidence type="ECO:0000313" key="2">
    <source>
        <dbReference type="Proteomes" id="UP000183832"/>
    </source>
</evidence>
<protein>
    <submittedName>
        <fullName evidence="1">CLUMA_CG006076, isoform A</fullName>
    </submittedName>
</protein>
<dbReference type="EMBL" id="CVRI01000030">
    <property type="protein sequence ID" value="CRK92517.1"/>
    <property type="molecule type" value="Genomic_DNA"/>
</dbReference>
<keyword evidence="2" id="KW-1185">Reference proteome</keyword>
<name>A0A1J1HWX1_9DIPT</name>
<proteinExistence type="predicted"/>
<gene>
    <name evidence="1" type="ORF">CLUMA_CG006076</name>
</gene>